<proteinExistence type="predicted"/>
<protein>
    <submittedName>
        <fullName evidence="1">Uncharacterized protein</fullName>
    </submittedName>
</protein>
<evidence type="ECO:0000313" key="2">
    <source>
        <dbReference type="Proteomes" id="UP001162001"/>
    </source>
</evidence>
<dbReference type="Proteomes" id="UP001162001">
    <property type="component" value="Segment"/>
</dbReference>
<name>A0A7D3QWI3_9VIRU</name>
<gene>
    <name evidence="1" type="ORF">Fadolivirus_1_1141</name>
</gene>
<reference evidence="1 2" key="1">
    <citation type="submission" date="2020-04" db="EMBL/GenBank/DDBJ databases">
        <title>Advantages and limits of metagenomic assembly and binning of a giant virus.</title>
        <authorList>
            <person name="Schulz F."/>
            <person name="Andreani J."/>
            <person name="Francis R."/>
            <person name="Boudjemaa H."/>
            <person name="Bou Khalil J.Y."/>
            <person name="Lee J."/>
            <person name="La Scola B."/>
            <person name="Woyke T."/>
        </authorList>
    </citation>
    <scope>NUCLEOTIDE SEQUENCE [LARGE SCALE GENOMIC DNA]</scope>
    <source>
        <strain evidence="1 2">FV1/VV64</strain>
    </source>
</reference>
<dbReference type="PANTHER" id="PTHR48104:SF30">
    <property type="entry name" value="METACASPASE-1"/>
    <property type="match status" value="1"/>
</dbReference>
<evidence type="ECO:0000313" key="1">
    <source>
        <dbReference type="EMBL" id="QKF94599.1"/>
    </source>
</evidence>
<dbReference type="PANTHER" id="PTHR48104">
    <property type="entry name" value="METACASPASE-4"/>
    <property type="match status" value="1"/>
</dbReference>
<keyword evidence="2" id="KW-1185">Reference proteome</keyword>
<dbReference type="GO" id="GO:0006508">
    <property type="term" value="P:proteolysis"/>
    <property type="evidence" value="ECO:0007669"/>
    <property type="project" value="TreeGrafter"/>
</dbReference>
<dbReference type="Gene3D" id="3.40.50.12660">
    <property type="match status" value="1"/>
</dbReference>
<dbReference type="EMBL" id="MT418680">
    <property type="protein sequence ID" value="QKF94599.1"/>
    <property type="molecule type" value="Genomic_DNA"/>
</dbReference>
<dbReference type="InterPro" id="IPR050452">
    <property type="entry name" value="Metacaspase"/>
</dbReference>
<organism evidence="1 2">
    <name type="scientific">Fadolivirus FV1/VV64</name>
    <dbReference type="NCBI Taxonomy" id="3070911"/>
    <lineage>
        <taxon>Viruses</taxon>
        <taxon>Varidnaviria</taxon>
        <taxon>Bamfordvirae</taxon>
        <taxon>Nucleocytoviricota</taxon>
        <taxon>Megaviricetes</taxon>
        <taxon>Imitervirales</taxon>
        <taxon>Mimiviridae</taxon>
        <taxon>Klosneuvirinae</taxon>
        <taxon>Fadolivirus</taxon>
        <taxon>Fadolivirus algeromassiliense</taxon>
    </lineage>
</organism>
<sequence>MNKFALLIECDPGNTLGGSCLRDIENMAKYLIVECDFKPYNIYLLTTNPSYKPKNVNVNHMLSINMFHVFNEINKKNPGFMVILLSGHGFSVQDNNGDEIDGRDEAINIGRQVLDDEIYNNIVVKLKCNALLLSDTCHSGTMFDLPYIYNYQSKSFIRQTKRNDQFNNKLLSLSACSDQQLSMCDVGDLTGFGGSLTTAVLNINDVLKNLINLTNFDETYNSIQSRLSMLNQNLIMAYSLTEIK</sequence>
<dbReference type="GO" id="GO:0004197">
    <property type="term" value="F:cysteine-type endopeptidase activity"/>
    <property type="evidence" value="ECO:0007669"/>
    <property type="project" value="TreeGrafter"/>
</dbReference>
<accession>A0A7D3QWI3</accession>